<comment type="caution">
    <text evidence="2">The sequence shown here is derived from an EMBL/GenBank/DDBJ whole genome shotgun (WGS) entry which is preliminary data.</text>
</comment>
<dbReference type="AlphaFoldDB" id="A0A5N5QBU8"/>
<sequence>MSFSPKCATHLNSALHSTSDLLQAPIAPFVAPAPAVPIVPTAPKAPMAPNAILVPLANNQGTNIPNSSEDEATDRIHPAYRRRQSGANTYTMAELNMLVDTVAEVLPCSPQEWEELAQMVKPTGTGGVDPLCRQALEVDKLVQDCVEAAELDDPLPLPDPLEQKSSANTGAPAQSCPTKACTMPPIAPNNVIVIHDTSSKVDAGSDIVISHARAPLLVPAGPCPKQKASYELSLHVCKTPVAPVLTKSTGSQAQKSVAATSTLNVYENMLGKYLDPDTKQKAQAQWHKDNLAEIQLNSKEWTIENLHIKNNKEHELDNLRRSIAGVHHPPIPAPQFPAAPAAQLPAVPGAQLLILLVAQLSAPVITQLLANLVAQLPSVLPAQPAVVPTANSDGQAALQVAPVALSTIPAVPTPNHMTVATDDNPIPSPKTSPLVKCNDASGSGLSYEEKN</sequence>
<protein>
    <submittedName>
        <fullName evidence="2">Uncharacterized protein</fullName>
    </submittedName>
</protein>
<feature type="region of interest" description="Disordered" evidence="1">
    <location>
        <begin position="152"/>
        <end position="180"/>
    </location>
</feature>
<gene>
    <name evidence="2" type="ORF">CTheo_7303</name>
</gene>
<name>A0A5N5QBU8_9AGAM</name>
<feature type="region of interest" description="Disordered" evidence="1">
    <location>
        <begin position="415"/>
        <end position="451"/>
    </location>
</feature>
<dbReference type="EMBL" id="SSOP01000296">
    <property type="protein sequence ID" value="KAB5589250.1"/>
    <property type="molecule type" value="Genomic_DNA"/>
</dbReference>
<keyword evidence="3" id="KW-1185">Reference proteome</keyword>
<evidence type="ECO:0000256" key="1">
    <source>
        <dbReference type="SAM" id="MobiDB-lite"/>
    </source>
</evidence>
<dbReference type="Proteomes" id="UP000383932">
    <property type="component" value="Unassembled WGS sequence"/>
</dbReference>
<organism evidence="2 3">
    <name type="scientific">Ceratobasidium theobromae</name>
    <dbReference type="NCBI Taxonomy" id="1582974"/>
    <lineage>
        <taxon>Eukaryota</taxon>
        <taxon>Fungi</taxon>
        <taxon>Dikarya</taxon>
        <taxon>Basidiomycota</taxon>
        <taxon>Agaricomycotina</taxon>
        <taxon>Agaricomycetes</taxon>
        <taxon>Cantharellales</taxon>
        <taxon>Ceratobasidiaceae</taxon>
        <taxon>Ceratobasidium</taxon>
    </lineage>
</organism>
<evidence type="ECO:0000313" key="3">
    <source>
        <dbReference type="Proteomes" id="UP000383932"/>
    </source>
</evidence>
<feature type="compositionally biased region" description="Polar residues" evidence="1">
    <location>
        <begin position="163"/>
        <end position="177"/>
    </location>
</feature>
<accession>A0A5N5QBU8</accession>
<proteinExistence type="predicted"/>
<evidence type="ECO:0000313" key="2">
    <source>
        <dbReference type="EMBL" id="KAB5589250.1"/>
    </source>
</evidence>
<reference evidence="2 3" key="1">
    <citation type="journal article" date="2019" name="Fungal Biol. Biotechnol.">
        <title>Draft genome sequence of fastidious pathogen Ceratobasidium theobromae, which causes vascular-streak dieback in Theobroma cacao.</title>
        <authorList>
            <person name="Ali S.S."/>
            <person name="Asman A."/>
            <person name="Shao J."/>
            <person name="Firmansyah A.P."/>
            <person name="Susilo A.W."/>
            <person name="Rosmana A."/>
            <person name="McMahon P."/>
            <person name="Junaid M."/>
            <person name="Guest D."/>
            <person name="Kheng T.Y."/>
            <person name="Meinhardt L.W."/>
            <person name="Bailey B.A."/>
        </authorList>
    </citation>
    <scope>NUCLEOTIDE SEQUENCE [LARGE SCALE GENOMIC DNA]</scope>
    <source>
        <strain evidence="2 3">CT2</strain>
    </source>
</reference>